<evidence type="ECO:0000313" key="4">
    <source>
        <dbReference type="Proteomes" id="UP000678276"/>
    </source>
</evidence>
<evidence type="ECO:0000256" key="1">
    <source>
        <dbReference type="SAM" id="MobiDB-lite"/>
    </source>
</evidence>
<comment type="caution">
    <text evidence="3">The sequence shown here is derived from an EMBL/GenBank/DDBJ whole genome shotgun (WGS) entry which is preliminary data.</text>
</comment>
<keyword evidence="2" id="KW-0472">Membrane</keyword>
<feature type="transmembrane region" description="Helical" evidence="2">
    <location>
        <begin position="20"/>
        <end position="40"/>
    </location>
</feature>
<feature type="transmembrane region" description="Helical" evidence="2">
    <location>
        <begin position="245"/>
        <end position="269"/>
    </location>
</feature>
<sequence>MKSLAGRRGAALIAPRAIDWEAIAAGAFLAIVIEFAASLAGFGLFEQLSSVPLGAISGPVFSAAGLFAVAGTAVALFVGGFASARLAGTREAGDAVLCGTLTFCLASLVTVVLLTANPPTLLDRGLGPVSAAVSALSAARDRSPQPRSGERQTTRDEIQRFLDDADALRGGGRSQRDMASDLAAILRGVDETASPDAEGRALEAITTASGVTEPVAERRLIEWQRANDLALADARRASGAVAGDLAASCFAAFVALFAALLAAMAGAIVGRPRRELPGLLPAWR</sequence>
<evidence type="ECO:0000313" key="3">
    <source>
        <dbReference type="EMBL" id="MBP0616734.1"/>
    </source>
</evidence>
<protein>
    <recommendedName>
        <fullName evidence="5">DUF4239 domain-containing protein</fullName>
    </recommendedName>
</protein>
<dbReference type="Proteomes" id="UP000678276">
    <property type="component" value="Unassembled WGS sequence"/>
</dbReference>
<keyword evidence="2" id="KW-1133">Transmembrane helix</keyword>
<dbReference type="RefSeq" id="WP_209595226.1">
    <property type="nucleotide sequence ID" value="NZ_JAGJCF010000010.1"/>
</dbReference>
<proteinExistence type="predicted"/>
<organism evidence="3 4">
    <name type="scientific">Jiella mangrovi</name>
    <dbReference type="NCBI Taxonomy" id="2821407"/>
    <lineage>
        <taxon>Bacteria</taxon>
        <taxon>Pseudomonadati</taxon>
        <taxon>Pseudomonadota</taxon>
        <taxon>Alphaproteobacteria</taxon>
        <taxon>Hyphomicrobiales</taxon>
        <taxon>Aurantimonadaceae</taxon>
        <taxon>Jiella</taxon>
    </lineage>
</organism>
<feature type="region of interest" description="Disordered" evidence="1">
    <location>
        <begin position="137"/>
        <end position="156"/>
    </location>
</feature>
<feature type="transmembrane region" description="Helical" evidence="2">
    <location>
        <begin position="60"/>
        <end position="83"/>
    </location>
</feature>
<name>A0ABS4BIZ3_9HYPH</name>
<keyword evidence="4" id="KW-1185">Reference proteome</keyword>
<feature type="compositionally biased region" description="Basic and acidic residues" evidence="1">
    <location>
        <begin position="139"/>
        <end position="156"/>
    </location>
</feature>
<reference evidence="3 4" key="1">
    <citation type="submission" date="2021-04" db="EMBL/GenBank/DDBJ databases">
        <title>Whole genome sequence of Jiella sp. KSK16Y-1.</title>
        <authorList>
            <person name="Tuo L."/>
        </authorList>
    </citation>
    <scope>NUCLEOTIDE SEQUENCE [LARGE SCALE GENOMIC DNA]</scope>
    <source>
        <strain evidence="3 4">KSK16Y-1</strain>
    </source>
</reference>
<keyword evidence="2" id="KW-0812">Transmembrane</keyword>
<evidence type="ECO:0008006" key="5">
    <source>
        <dbReference type="Google" id="ProtNLM"/>
    </source>
</evidence>
<accession>A0ABS4BIZ3</accession>
<evidence type="ECO:0000256" key="2">
    <source>
        <dbReference type="SAM" id="Phobius"/>
    </source>
</evidence>
<dbReference type="EMBL" id="JAGJCF010000010">
    <property type="protein sequence ID" value="MBP0616734.1"/>
    <property type="molecule type" value="Genomic_DNA"/>
</dbReference>
<gene>
    <name evidence="3" type="ORF">J6595_14185</name>
</gene>
<feature type="transmembrane region" description="Helical" evidence="2">
    <location>
        <begin position="95"/>
        <end position="116"/>
    </location>
</feature>